<sequence length="417" mass="45627">MDVLPGQAHSSDPTRLDDSDLPDETGGSRAPEPLLWQDDLDAITQPVQAQQDDGVSFTLTTPTSNSASAGSSVGSYRKFLFHHHIQQMMFAFGDAKETDKDAAYLIEEIVQREIQQIFVNAMNCAIQRQSRYPTVQDVAIALSNDRSRMMRLHEYLNHKDISSQASASTEQADTRTANEAPTFRTGSLSVHLSETFLVDSMCATLGLDVAGLTPKVLNPVTAARLVRADNRTSNMSKAAYMDYTATRRVNFVLHTKRKFWTWVQRHPEADEHPPTHMDDVLDLLAFLAYDLIGLLAELALEVQTASRLAPAPVVGPAAFAPPPLAHSVWLSSQPSGGGAFQALSSFQSPSSFSAEKPANPKLPVEPSPCTVPADSGITAQHVMRAYQLLRQRSEVLGGHSRAALPDQAHFAPTLRFR</sequence>
<dbReference type="eggNOG" id="KOG3902">
    <property type="taxonomic scope" value="Eukaryota"/>
</dbReference>
<dbReference type="GO" id="GO:0046982">
    <property type="term" value="F:protein heterodimerization activity"/>
    <property type="evidence" value="ECO:0007669"/>
    <property type="project" value="InterPro"/>
</dbReference>
<evidence type="ECO:0000313" key="8">
    <source>
        <dbReference type="Proteomes" id="UP000008743"/>
    </source>
</evidence>
<reference evidence="8" key="1">
    <citation type="submission" date="2011-02" db="EMBL/GenBank/DDBJ databases">
        <title>The Genome Sequence of Capsaspora owczarzaki ATCC 30864.</title>
        <authorList>
            <person name="Russ C."/>
            <person name="Cuomo C."/>
            <person name="Burger G."/>
            <person name="Gray M.W."/>
            <person name="Holland P.W.H."/>
            <person name="King N."/>
            <person name="Lang F.B.F."/>
            <person name="Roger A.J."/>
            <person name="Ruiz-Trillo I."/>
            <person name="Young S.K."/>
            <person name="Zeng Q."/>
            <person name="Gargeya S."/>
            <person name="Alvarado L."/>
            <person name="Berlin A."/>
            <person name="Chapman S.B."/>
            <person name="Chen Z."/>
            <person name="Freedman E."/>
            <person name="Gellesch M."/>
            <person name="Goldberg J."/>
            <person name="Griggs A."/>
            <person name="Gujja S."/>
            <person name="Heilman E."/>
            <person name="Heiman D."/>
            <person name="Howarth C."/>
            <person name="Mehta T."/>
            <person name="Neiman D."/>
            <person name="Pearson M."/>
            <person name="Roberts A."/>
            <person name="Saif S."/>
            <person name="Shea T."/>
            <person name="Shenoy N."/>
            <person name="Sisk P."/>
            <person name="Stolte C."/>
            <person name="Sykes S."/>
            <person name="White J."/>
            <person name="Yandava C."/>
            <person name="Haas B."/>
            <person name="Nusbaum C."/>
            <person name="Birren B."/>
        </authorList>
    </citation>
    <scope>NUCLEOTIDE SEQUENCE</scope>
    <source>
        <strain evidence="8">ATCC 30864</strain>
    </source>
</reference>
<proteinExistence type="inferred from homology"/>
<dbReference type="EMBL" id="KE346360">
    <property type="protein sequence ID" value="KJE89013.1"/>
    <property type="molecule type" value="Genomic_DNA"/>
</dbReference>
<evidence type="ECO:0000256" key="2">
    <source>
        <dbReference type="ARBA" id="ARBA00023015"/>
    </source>
</evidence>
<keyword evidence="8" id="KW-1185">Reference proteome</keyword>
<evidence type="ECO:0000256" key="4">
    <source>
        <dbReference type="ARBA" id="ARBA00023242"/>
    </source>
</evidence>
<protein>
    <submittedName>
        <fullName evidence="7">Uncharacterized protein</fullName>
    </submittedName>
</protein>
<dbReference type="GO" id="GO:0006366">
    <property type="term" value="P:transcription by RNA polymerase II"/>
    <property type="evidence" value="ECO:0007669"/>
    <property type="project" value="InterPro"/>
</dbReference>
<keyword evidence="2" id="KW-0805">Transcription regulation</keyword>
<dbReference type="FunCoup" id="A0A0D2WIR8">
    <property type="interactions" value="53"/>
</dbReference>
<comment type="similarity">
    <text evidence="5">Belongs to the SPT3 family.</text>
</comment>
<dbReference type="Proteomes" id="UP000008743">
    <property type="component" value="Unassembled WGS sequence"/>
</dbReference>
<dbReference type="InterPro" id="IPR003195">
    <property type="entry name" value="TFIID_TAF13"/>
</dbReference>
<evidence type="ECO:0000313" key="7">
    <source>
        <dbReference type="EMBL" id="KJE89013.1"/>
    </source>
</evidence>
<name>A0A0D2WIR8_CAPO3</name>
<dbReference type="AlphaFoldDB" id="A0A0D2WIR8"/>
<dbReference type="RefSeq" id="XP_004365444.1">
    <property type="nucleotide sequence ID" value="XM_004365387.2"/>
</dbReference>
<feature type="region of interest" description="Disordered" evidence="6">
    <location>
        <begin position="351"/>
        <end position="370"/>
    </location>
</feature>
<dbReference type="InParanoid" id="A0A0D2WIR8"/>
<feature type="region of interest" description="Disordered" evidence="6">
    <location>
        <begin position="1"/>
        <end position="35"/>
    </location>
</feature>
<evidence type="ECO:0000256" key="6">
    <source>
        <dbReference type="SAM" id="MobiDB-lite"/>
    </source>
</evidence>
<dbReference type="STRING" id="595528.A0A0D2WIR8"/>
<keyword evidence="3" id="KW-0804">Transcription</keyword>
<dbReference type="SUPFAM" id="SSF47113">
    <property type="entry name" value="Histone-fold"/>
    <property type="match status" value="1"/>
</dbReference>
<evidence type="ECO:0000256" key="1">
    <source>
        <dbReference type="ARBA" id="ARBA00004123"/>
    </source>
</evidence>
<dbReference type="PANTHER" id="PTHR11380:SF16">
    <property type="entry name" value="TRANSCRIPTION INITIATION PROTEIN SPT3 HOMOLOG"/>
    <property type="match status" value="1"/>
</dbReference>
<evidence type="ECO:0000256" key="3">
    <source>
        <dbReference type="ARBA" id="ARBA00023163"/>
    </source>
</evidence>
<dbReference type="Gene3D" id="1.10.20.10">
    <property type="entry name" value="Histone, subunit A"/>
    <property type="match status" value="1"/>
</dbReference>
<evidence type="ECO:0000256" key="5">
    <source>
        <dbReference type="ARBA" id="ARBA00061274"/>
    </source>
</evidence>
<keyword evidence="4" id="KW-0539">Nucleus</keyword>
<dbReference type="PhylomeDB" id="A0A0D2WIR8"/>
<dbReference type="PANTHER" id="PTHR11380">
    <property type="entry name" value="TRANSCRIPTION INITIATION FACTOR TFIID/SUPT3-RELATED"/>
    <property type="match status" value="1"/>
</dbReference>
<gene>
    <name evidence="7" type="ORF">CAOG_000573</name>
</gene>
<dbReference type="OrthoDB" id="66982at2759"/>
<dbReference type="InterPro" id="IPR009072">
    <property type="entry name" value="Histone-fold"/>
</dbReference>
<dbReference type="GO" id="GO:0005634">
    <property type="term" value="C:nucleus"/>
    <property type="evidence" value="ECO:0007669"/>
    <property type="project" value="UniProtKB-SubCell"/>
</dbReference>
<organism evidence="7 8">
    <name type="scientific">Capsaspora owczarzaki (strain ATCC 30864)</name>
    <dbReference type="NCBI Taxonomy" id="595528"/>
    <lineage>
        <taxon>Eukaryota</taxon>
        <taxon>Filasterea</taxon>
        <taxon>Capsaspora</taxon>
    </lineage>
</organism>
<dbReference type="Pfam" id="PF02269">
    <property type="entry name" value="TFIID-18kDa"/>
    <property type="match status" value="1"/>
</dbReference>
<accession>A0A0D2WIR8</accession>
<dbReference type="CDD" id="cd07978">
    <property type="entry name" value="HFD_TAF13"/>
    <property type="match status" value="1"/>
</dbReference>
<comment type="subcellular location">
    <subcellularLocation>
        <location evidence="1">Nucleus</location>
    </subcellularLocation>
</comment>